<dbReference type="SUPFAM" id="SSF55073">
    <property type="entry name" value="Nucleotide cyclase"/>
    <property type="match status" value="1"/>
</dbReference>
<dbReference type="InterPro" id="IPR001633">
    <property type="entry name" value="EAL_dom"/>
</dbReference>
<dbReference type="SMART" id="SM00267">
    <property type="entry name" value="GGDEF"/>
    <property type="match status" value="1"/>
</dbReference>
<dbReference type="InterPro" id="IPR003018">
    <property type="entry name" value="GAF"/>
</dbReference>
<dbReference type="NCBIfam" id="TIGR00254">
    <property type="entry name" value="GGDEF"/>
    <property type="match status" value="1"/>
</dbReference>
<name>A0A1M2UYH0_MARNT</name>
<dbReference type="PROSITE" id="PS50887">
    <property type="entry name" value="GGDEF"/>
    <property type="match status" value="1"/>
</dbReference>
<sequence length="790" mass="88775">MPLDPMEKRRLTALEKLGILDTPPEERFDRLVRIARQFYGVKTALFTILDDKRQWFKSKDGIDARETPRSVAFCDHAIRQDKAFIVEDATQDPRFKSNPLVTGDPHIRFYAGIPVREPSGFKLGSLCIIDDKPRQIQEVDLDVLRTLASLIEDELECAYLTGGDAGDVAVSHLSRAIQRAQNVFLTNDNERAAFELMLADLLALTGSQFGFIGEVLYHNDGTPYLKVGAITNIAWSPETQALFQQVERRGMLFERLDNLLGAGLVSGAMVLTNNYANDVRRGGLPPGHPPISSYIGLPVYSGGNLIGLVGLANRVGGYKESLADDLAPLLQTVGTLIERKRLYQEKREHQLSLEQAANFDALTGLPNRRRLTELFEQELFEAKQRNGTVAVCFIDLDGFKEINDEHGHSVGDAVLRSIAERLKNTVRGHDVIARLGGDEFVAILRDVDDERVYSRILEAIRQPISYRHFVLHLSGSMGVTVYPDDDADTDLLLRHADQAMYAAKESGKNAYKIFDLQSHFTRKERVRVLEQIGQAISRDELELYYQPKIDYKRQTIEGFEALIRWNHPDDGLLGPGHFLEHLEYTEYARTVGNLVINEAIDKLLLFNSQGLAYSLSVNLSPSHFLGKTFPADLAQAVERLPRGLRHRLILELLETTAMDDASLVIETLRRCRDLGVEVSLDDFGTGYSSLDYFRKLPAQEIKIDRSFVNDMLDDSEGEMVVNAILGLARSFGRRVVAEGIENAETHIRLIELGCDLGQGFYYARPMPYQQAYEWAANFRWQTVAVTAVGS</sequence>
<dbReference type="InterPro" id="IPR043128">
    <property type="entry name" value="Rev_trsase/Diguanyl_cyclase"/>
</dbReference>
<dbReference type="GO" id="GO:0071111">
    <property type="term" value="F:cyclic-guanylate-specific phosphodiesterase activity"/>
    <property type="evidence" value="ECO:0007669"/>
    <property type="project" value="InterPro"/>
</dbReference>
<dbReference type="PANTHER" id="PTHR33121:SF70">
    <property type="entry name" value="SIGNALING PROTEIN YKOW"/>
    <property type="match status" value="1"/>
</dbReference>
<accession>A0A1M2UYH0</accession>
<evidence type="ECO:0000313" key="4">
    <source>
        <dbReference type="EMBL" id="OJT00367.1"/>
    </source>
</evidence>
<dbReference type="Proteomes" id="UP000183986">
    <property type="component" value="Unassembled WGS sequence"/>
</dbReference>
<dbReference type="RefSeq" id="WP_072677255.1">
    <property type="nucleotide sequence ID" value="NZ_MPKY01000001.1"/>
</dbReference>
<proteinExistence type="predicted"/>
<dbReference type="InterPro" id="IPR050706">
    <property type="entry name" value="Cyclic-di-GMP_PDE-like"/>
</dbReference>
<evidence type="ECO:0000259" key="3">
    <source>
        <dbReference type="PROSITE" id="PS50887"/>
    </source>
</evidence>
<evidence type="ECO:0000259" key="2">
    <source>
        <dbReference type="PROSITE" id="PS50883"/>
    </source>
</evidence>
<dbReference type="Pfam" id="PF01590">
    <property type="entry name" value="GAF"/>
    <property type="match status" value="1"/>
</dbReference>
<dbReference type="CDD" id="cd01948">
    <property type="entry name" value="EAL"/>
    <property type="match status" value="1"/>
</dbReference>
<dbReference type="SUPFAM" id="SSF141868">
    <property type="entry name" value="EAL domain-like"/>
    <property type="match status" value="1"/>
</dbReference>
<dbReference type="InterPro" id="IPR000160">
    <property type="entry name" value="GGDEF_dom"/>
</dbReference>
<protein>
    <recommendedName>
        <fullName evidence="6">EAL domain-containing protein</fullName>
    </recommendedName>
</protein>
<dbReference type="SMART" id="SM00052">
    <property type="entry name" value="EAL"/>
    <property type="match status" value="1"/>
</dbReference>
<dbReference type="Pfam" id="PF00990">
    <property type="entry name" value="GGDEF"/>
    <property type="match status" value="1"/>
</dbReference>
<dbReference type="InterPro" id="IPR029787">
    <property type="entry name" value="Nucleotide_cyclase"/>
</dbReference>
<dbReference type="Gene3D" id="3.30.450.40">
    <property type="match status" value="2"/>
</dbReference>
<dbReference type="InterPro" id="IPR035919">
    <property type="entry name" value="EAL_sf"/>
</dbReference>
<dbReference type="Gene3D" id="3.30.70.270">
    <property type="match status" value="1"/>
</dbReference>
<feature type="domain" description="EAL" evidence="2">
    <location>
        <begin position="525"/>
        <end position="779"/>
    </location>
</feature>
<dbReference type="SUPFAM" id="SSF55781">
    <property type="entry name" value="GAF domain-like"/>
    <property type="match status" value="2"/>
</dbReference>
<dbReference type="Gene3D" id="3.20.20.450">
    <property type="entry name" value="EAL domain"/>
    <property type="match status" value="1"/>
</dbReference>
<keyword evidence="5" id="KW-1185">Reference proteome</keyword>
<dbReference type="PANTHER" id="PTHR33121">
    <property type="entry name" value="CYCLIC DI-GMP PHOSPHODIESTERASE PDEF"/>
    <property type="match status" value="1"/>
</dbReference>
<evidence type="ECO:0008006" key="6">
    <source>
        <dbReference type="Google" id="ProtNLM"/>
    </source>
</evidence>
<dbReference type="EMBL" id="MPKY01000001">
    <property type="protein sequence ID" value="OJT00367.1"/>
    <property type="molecule type" value="Genomic_DNA"/>
</dbReference>
<reference evidence="4" key="1">
    <citation type="submission" date="2016-11" db="EMBL/GenBank/DDBJ databases">
        <title>Draft Genome Sequence of Marinobacter hydrocarbonoclasticus strain STW2, a polyaromatic aromatic hydrocarbon degrading and denitrifying bacterium from rhizosphere of Seagrass Enhalus acodoides.</title>
        <authorList>
            <person name="Ling J."/>
            <person name="Dong J."/>
        </authorList>
    </citation>
    <scope>NUCLEOTIDE SEQUENCE [LARGE SCALE GENOMIC DNA]</scope>
    <source>
        <strain evidence="4">STW2</strain>
    </source>
</reference>
<dbReference type="InterPro" id="IPR029016">
    <property type="entry name" value="GAF-like_dom_sf"/>
</dbReference>
<comment type="caution">
    <text evidence="4">The sequence shown here is derived from an EMBL/GenBank/DDBJ whole genome shotgun (WGS) entry which is preliminary data.</text>
</comment>
<comment type="cofactor">
    <cofactor evidence="1">
        <name>Mg(2+)</name>
        <dbReference type="ChEBI" id="CHEBI:18420"/>
    </cofactor>
</comment>
<evidence type="ECO:0000313" key="5">
    <source>
        <dbReference type="Proteomes" id="UP000183986"/>
    </source>
</evidence>
<dbReference type="Pfam" id="PF00563">
    <property type="entry name" value="EAL"/>
    <property type="match status" value="1"/>
</dbReference>
<dbReference type="Pfam" id="PF13185">
    <property type="entry name" value="GAF_2"/>
    <property type="match status" value="1"/>
</dbReference>
<gene>
    <name evidence="4" type="ORF">BEE62_09935</name>
</gene>
<dbReference type="OrthoDB" id="6597954at2"/>
<dbReference type="FunFam" id="3.30.70.270:FF:000001">
    <property type="entry name" value="Diguanylate cyclase domain protein"/>
    <property type="match status" value="1"/>
</dbReference>
<organism evidence="4 5">
    <name type="scientific">Marinobacter nauticus</name>
    <name type="common">Marinobacter hydrocarbonoclasticus</name>
    <name type="synonym">Marinobacter aquaeolei</name>
    <dbReference type="NCBI Taxonomy" id="2743"/>
    <lineage>
        <taxon>Bacteria</taxon>
        <taxon>Pseudomonadati</taxon>
        <taxon>Pseudomonadota</taxon>
        <taxon>Gammaproteobacteria</taxon>
        <taxon>Pseudomonadales</taxon>
        <taxon>Marinobacteraceae</taxon>
        <taxon>Marinobacter</taxon>
    </lineage>
</organism>
<evidence type="ECO:0000256" key="1">
    <source>
        <dbReference type="ARBA" id="ARBA00001946"/>
    </source>
</evidence>
<dbReference type="PROSITE" id="PS50883">
    <property type="entry name" value="EAL"/>
    <property type="match status" value="1"/>
</dbReference>
<dbReference type="CDD" id="cd01949">
    <property type="entry name" value="GGDEF"/>
    <property type="match status" value="1"/>
</dbReference>
<dbReference type="SMART" id="SM00065">
    <property type="entry name" value="GAF"/>
    <property type="match status" value="2"/>
</dbReference>
<dbReference type="AlphaFoldDB" id="A0A1M2UYH0"/>
<feature type="domain" description="GGDEF" evidence="3">
    <location>
        <begin position="387"/>
        <end position="516"/>
    </location>
</feature>